<comment type="subcellular location">
    <subcellularLocation>
        <location evidence="1 7">Cell membrane</location>
        <topology evidence="1 7">Multi-pass membrane protein</topology>
    </subcellularLocation>
</comment>
<evidence type="ECO:0000256" key="4">
    <source>
        <dbReference type="ARBA" id="ARBA00022692"/>
    </source>
</evidence>
<keyword evidence="5 7" id="KW-1133">Transmembrane helix</keyword>
<dbReference type="SUPFAM" id="SSF161098">
    <property type="entry name" value="MetI-like"/>
    <property type="match status" value="1"/>
</dbReference>
<dbReference type="GO" id="GO:0055085">
    <property type="term" value="P:transmembrane transport"/>
    <property type="evidence" value="ECO:0007669"/>
    <property type="project" value="InterPro"/>
</dbReference>
<dbReference type="PROSITE" id="PS50928">
    <property type="entry name" value="ABC_TM1"/>
    <property type="match status" value="1"/>
</dbReference>
<evidence type="ECO:0000256" key="7">
    <source>
        <dbReference type="RuleBase" id="RU363032"/>
    </source>
</evidence>
<keyword evidence="4 7" id="KW-0812">Transmembrane</keyword>
<dbReference type="InterPro" id="IPR000515">
    <property type="entry name" value="MetI-like"/>
</dbReference>
<sequence>MNPTRTERLTAYLILLLVTVLAILPLLMTFFTSMKGDEEFAAGAARLLPDAWHPSNYLRALQMAEWGLFFKNSILVTASAVIGSLVFNAMAGFAFARIRFKGGSVLFLLLLIGLMIPAQVTVIPQFLVLKSIPLFGGNDLFGHGGNGWLDSYYALIVPELSGAFGVFMARQFYLQMPRGLDEAAYIDGAGYARLFVLIYLPLSGPLMATLGIFKFVGVWNDFFHPLIYTNSPSMRTIQLGLQVFRGENQVQYNLLMAATLLVSVPILVMFLLFQKQFIRSAISSSVKG</sequence>
<keyword evidence="10" id="KW-1185">Reference proteome</keyword>
<feature type="domain" description="ABC transmembrane type-1" evidence="8">
    <location>
        <begin position="70"/>
        <end position="273"/>
    </location>
</feature>
<dbReference type="PANTHER" id="PTHR43744:SF12">
    <property type="entry name" value="ABC TRANSPORTER PERMEASE PROTEIN MG189-RELATED"/>
    <property type="match status" value="1"/>
</dbReference>
<accession>A0A089LUQ9</accession>
<dbReference type="Gene3D" id="1.10.3720.10">
    <property type="entry name" value="MetI-like"/>
    <property type="match status" value="1"/>
</dbReference>
<evidence type="ECO:0000256" key="2">
    <source>
        <dbReference type="ARBA" id="ARBA00022448"/>
    </source>
</evidence>
<keyword evidence="3" id="KW-1003">Cell membrane</keyword>
<organism evidence="9 10">
    <name type="scientific">Paenibacillus stellifer</name>
    <dbReference type="NCBI Taxonomy" id="169760"/>
    <lineage>
        <taxon>Bacteria</taxon>
        <taxon>Bacillati</taxon>
        <taxon>Bacillota</taxon>
        <taxon>Bacilli</taxon>
        <taxon>Bacillales</taxon>
        <taxon>Paenibacillaceae</taxon>
        <taxon>Paenibacillus</taxon>
    </lineage>
</organism>
<dbReference type="AlphaFoldDB" id="A0A089LUQ9"/>
<keyword evidence="6 7" id="KW-0472">Membrane</keyword>
<evidence type="ECO:0000256" key="3">
    <source>
        <dbReference type="ARBA" id="ARBA00022475"/>
    </source>
</evidence>
<dbReference type="Pfam" id="PF00528">
    <property type="entry name" value="BPD_transp_1"/>
    <property type="match status" value="1"/>
</dbReference>
<dbReference type="PANTHER" id="PTHR43744">
    <property type="entry name" value="ABC TRANSPORTER PERMEASE PROTEIN MG189-RELATED-RELATED"/>
    <property type="match status" value="1"/>
</dbReference>
<dbReference type="CDD" id="cd06261">
    <property type="entry name" value="TM_PBP2"/>
    <property type="match status" value="1"/>
</dbReference>
<dbReference type="HOGENOM" id="CLU_016047_1_1_9"/>
<evidence type="ECO:0000256" key="1">
    <source>
        <dbReference type="ARBA" id="ARBA00004651"/>
    </source>
</evidence>
<dbReference type="InterPro" id="IPR035906">
    <property type="entry name" value="MetI-like_sf"/>
</dbReference>
<dbReference type="RefSeq" id="WP_038698198.1">
    <property type="nucleotide sequence ID" value="NZ_CP009286.1"/>
</dbReference>
<feature type="transmembrane region" description="Helical" evidence="7">
    <location>
        <begin position="194"/>
        <end position="216"/>
    </location>
</feature>
<dbReference type="STRING" id="169760.PSTEL_21275"/>
<gene>
    <name evidence="9" type="ORF">PSTEL_21275</name>
</gene>
<feature type="transmembrane region" description="Helical" evidence="7">
    <location>
        <begin position="152"/>
        <end position="173"/>
    </location>
</feature>
<dbReference type="EMBL" id="CP009286">
    <property type="protein sequence ID" value="AIQ65276.1"/>
    <property type="molecule type" value="Genomic_DNA"/>
</dbReference>
<dbReference type="GO" id="GO:0005886">
    <property type="term" value="C:plasma membrane"/>
    <property type="evidence" value="ECO:0007669"/>
    <property type="project" value="UniProtKB-SubCell"/>
</dbReference>
<dbReference type="Proteomes" id="UP000029507">
    <property type="component" value="Chromosome"/>
</dbReference>
<evidence type="ECO:0000313" key="10">
    <source>
        <dbReference type="Proteomes" id="UP000029507"/>
    </source>
</evidence>
<feature type="transmembrane region" description="Helical" evidence="7">
    <location>
        <begin position="12"/>
        <end position="31"/>
    </location>
</feature>
<protein>
    <recommendedName>
        <fullName evidence="8">ABC transmembrane type-1 domain-containing protein</fullName>
    </recommendedName>
</protein>
<reference evidence="9 10" key="1">
    <citation type="submission" date="2014-08" db="EMBL/GenBank/DDBJ databases">
        <title>Comparative genomics of the Paenibacillus odorifer group.</title>
        <authorList>
            <person name="den Bakker H.C."/>
            <person name="Tsai Y.-C."/>
            <person name="Martin N."/>
            <person name="Korlach J."/>
            <person name="Wiedmann M."/>
        </authorList>
    </citation>
    <scope>NUCLEOTIDE SEQUENCE [LARGE SCALE GENOMIC DNA]</scope>
    <source>
        <strain evidence="9 10">DSM 14472</strain>
    </source>
</reference>
<feature type="transmembrane region" description="Helical" evidence="7">
    <location>
        <begin position="254"/>
        <end position="273"/>
    </location>
</feature>
<feature type="transmembrane region" description="Helical" evidence="7">
    <location>
        <begin position="73"/>
        <end position="95"/>
    </location>
</feature>
<evidence type="ECO:0000256" key="5">
    <source>
        <dbReference type="ARBA" id="ARBA00022989"/>
    </source>
</evidence>
<evidence type="ECO:0000259" key="8">
    <source>
        <dbReference type="PROSITE" id="PS50928"/>
    </source>
</evidence>
<evidence type="ECO:0000313" key="9">
    <source>
        <dbReference type="EMBL" id="AIQ65276.1"/>
    </source>
</evidence>
<dbReference type="KEGG" id="pste:PSTEL_21275"/>
<proteinExistence type="inferred from homology"/>
<comment type="similarity">
    <text evidence="7">Belongs to the binding-protein-dependent transport system permease family.</text>
</comment>
<name>A0A089LUQ9_9BACL</name>
<feature type="transmembrane region" description="Helical" evidence="7">
    <location>
        <begin position="107"/>
        <end position="132"/>
    </location>
</feature>
<evidence type="ECO:0000256" key="6">
    <source>
        <dbReference type="ARBA" id="ARBA00023136"/>
    </source>
</evidence>
<keyword evidence="2 7" id="KW-0813">Transport</keyword>
<dbReference type="OrthoDB" id="9771544at2"/>